<evidence type="ECO:0000256" key="5">
    <source>
        <dbReference type="ARBA" id="ARBA00023237"/>
    </source>
</evidence>
<evidence type="ECO:0000256" key="4">
    <source>
        <dbReference type="ARBA" id="ARBA00023136"/>
    </source>
</evidence>
<proteinExistence type="inferred from homology"/>
<evidence type="ECO:0000259" key="7">
    <source>
        <dbReference type="Pfam" id="PF07980"/>
    </source>
</evidence>
<evidence type="ECO:0000259" key="8">
    <source>
        <dbReference type="Pfam" id="PF14322"/>
    </source>
</evidence>
<name>A0A418MF10_9BACT</name>
<protein>
    <submittedName>
        <fullName evidence="9">RagB/SusD family nutrient uptake outer membrane protein</fullName>
    </submittedName>
</protein>
<keyword evidence="3 6" id="KW-0732">Signal</keyword>
<evidence type="ECO:0000256" key="6">
    <source>
        <dbReference type="SAM" id="SignalP"/>
    </source>
</evidence>
<feature type="signal peptide" evidence="6">
    <location>
        <begin position="1"/>
        <end position="19"/>
    </location>
</feature>
<feature type="domain" description="SusD-like N-terminal" evidence="8">
    <location>
        <begin position="90"/>
        <end position="253"/>
    </location>
</feature>
<evidence type="ECO:0000313" key="10">
    <source>
        <dbReference type="Proteomes" id="UP000283523"/>
    </source>
</evidence>
<dbReference type="RefSeq" id="WP_119667283.1">
    <property type="nucleotide sequence ID" value="NZ_QXED01000002.1"/>
</dbReference>
<reference evidence="9 10" key="1">
    <citation type="submission" date="2018-08" db="EMBL/GenBank/DDBJ databases">
        <title>Fibrisoma montanum sp. nov., isolated from Danxia mountain soil.</title>
        <authorList>
            <person name="Huang Y."/>
        </authorList>
    </citation>
    <scope>NUCLEOTIDE SEQUENCE [LARGE SCALE GENOMIC DNA]</scope>
    <source>
        <strain evidence="9 10">HYT19</strain>
    </source>
</reference>
<comment type="subcellular location">
    <subcellularLocation>
        <location evidence="1">Cell outer membrane</location>
    </subcellularLocation>
</comment>
<feature type="domain" description="RagB/SusD" evidence="7">
    <location>
        <begin position="383"/>
        <end position="497"/>
    </location>
</feature>
<keyword evidence="10" id="KW-1185">Reference proteome</keyword>
<feature type="chain" id="PRO_5019126102" evidence="6">
    <location>
        <begin position="20"/>
        <end position="546"/>
    </location>
</feature>
<sequence>MKKIHLLLLSLSLFGGLTACEKFIAEPESSTLISRENLRTVGDLDILMTGAYSGIAREVAFSGNAILIGDLFGDLVTVNNTNFRNSPGRLSRVYFWTHREEDYGAQAEFLQWSTFGLNNANNVLEVLQQNQIQTPGETDPRRDIARQRGRIEGEARFVRALCVFEQTRLLGYPWGFQPDNGQPGPISNFKSLSTFGDLAYPRLSVKAAYDSVLYDLRRAEQLLPEAYDPALHPVDFQPRGNKYAALALMARVYWQQDNMDSVLAVTNRLLGAGSANRFPLEPGATLLRNVYQRTGIQPTTNATNRSEVIFEQVHVVGRNPRTTNGAPIRVSYVLQTNYTPAQLANVNNLNSGPNLRLSQRFKTLANFDRQRDLRYRNLIDTAQATNASAAWDSPNRLWFTKKWGHLGTTNLGPAQGVNMNIPLFRSAEFVLMRAEANARKGNAAAALADLNAVRTRAGLSALPAAPTDLLDQIRTEYVREMYAEGTRVHDLKRRRESVSPGDRTLSPNRVDCAAGGCNEVPWNSRLLVFLIPQTFLDRNPLASQND</sequence>
<dbReference type="SUPFAM" id="SSF48452">
    <property type="entry name" value="TPR-like"/>
    <property type="match status" value="1"/>
</dbReference>
<evidence type="ECO:0000313" key="9">
    <source>
        <dbReference type="EMBL" id="RIV25399.1"/>
    </source>
</evidence>
<dbReference type="Pfam" id="PF07980">
    <property type="entry name" value="SusD_RagB"/>
    <property type="match status" value="1"/>
</dbReference>
<comment type="similarity">
    <text evidence="2">Belongs to the SusD family.</text>
</comment>
<dbReference type="Pfam" id="PF14322">
    <property type="entry name" value="SusD-like_3"/>
    <property type="match status" value="1"/>
</dbReference>
<dbReference type="InterPro" id="IPR011990">
    <property type="entry name" value="TPR-like_helical_dom_sf"/>
</dbReference>
<evidence type="ECO:0000256" key="2">
    <source>
        <dbReference type="ARBA" id="ARBA00006275"/>
    </source>
</evidence>
<gene>
    <name evidence="9" type="ORF">DYU11_08860</name>
</gene>
<keyword evidence="4" id="KW-0472">Membrane</keyword>
<dbReference type="GO" id="GO:0009279">
    <property type="term" value="C:cell outer membrane"/>
    <property type="evidence" value="ECO:0007669"/>
    <property type="project" value="UniProtKB-SubCell"/>
</dbReference>
<dbReference type="Proteomes" id="UP000283523">
    <property type="component" value="Unassembled WGS sequence"/>
</dbReference>
<evidence type="ECO:0000256" key="3">
    <source>
        <dbReference type="ARBA" id="ARBA00022729"/>
    </source>
</evidence>
<keyword evidence="5" id="KW-0998">Cell outer membrane</keyword>
<dbReference type="OrthoDB" id="1080118at2"/>
<accession>A0A418MF10</accession>
<comment type="caution">
    <text evidence="9">The sequence shown here is derived from an EMBL/GenBank/DDBJ whole genome shotgun (WGS) entry which is preliminary data.</text>
</comment>
<dbReference type="InterPro" id="IPR033985">
    <property type="entry name" value="SusD-like_N"/>
</dbReference>
<organism evidence="9 10">
    <name type="scientific">Fibrisoma montanum</name>
    <dbReference type="NCBI Taxonomy" id="2305895"/>
    <lineage>
        <taxon>Bacteria</taxon>
        <taxon>Pseudomonadati</taxon>
        <taxon>Bacteroidota</taxon>
        <taxon>Cytophagia</taxon>
        <taxon>Cytophagales</taxon>
        <taxon>Spirosomataceae</taxon>
        <taxon>Fibrisoma</taxon>
    </lineage>
</organism>
<dbReference type="EMBL" id="QXED01000002">
    <property type="protein sequence ID" value="RIV25399.1"/>
    <property type="molecule type" value="Genomic_DNA"/>
</dbReference>
<dbReference type="AlphaFoldDB" id="A0A418MF10"/>
<dbReference type="PROSITE" id="PS51257">
    <property type="entry name" value="PROKAR_LIPOPROTEIN"/>
    <property type="match status" value="1"/>
</dbReference>
<dbReference type="Gene3D" id="1.25.40.390">
    <property type="match status" value="1"/>
</dbReference>
<dbReference type="InterPro" id="IPR012944">
    <property type="entry name" value="SusD_RagB_dom"/>
</dbReference>
<evidence type="ECO:0000256" key="1">
    <source>
        <dbReference type="ARBA" id="ARBA00004442"/>
    </source>
</evidence>